<keyword evidence="3" id="KW-1185">Reference proteome</keyword>
<protein>
    <recommendedName>
        <fullName evidence="4">Group-specific protein</fullName>
    </recommendedName>
</protein>
<feature type="compositionally biased region" description="Basic and acidic residues" evidence="1">
    <location>
        <begin position="46"/>
        <end position="66"/>
    </location>
</feature>
<sequence length="126" mass="14479">MMNLFVIMNFERRREMKKKLFLFTALFILVGSAGIYTAFAATPDQTKQKSIETKGNQKENRGKIAEKLGVSVEGKSEQEIQEELSKARYEKRHELLIEHAKQLGIDTEGKKDEEIILEIGKIQHGR</sequence>
<evidence type="ECO:0000313" key="3">
    <source>
        <dbReference type="Proteomes" id="UP000002300"/>
    </source>
</evidence>
<dbReference type="KEGG" id="bcy:Bcer98_2819"/>
<dbReference type="Proteomes" id="UP000002300">
    <property type="component" value="Chromosome"/>
</dbReference>
<dbReference type="STRING" id="315749.Bcer98_2819"/>
<reference evidence="2 3" key="1">
    <citation type="journal article" date="2008" name="Chem. Biol. Interact.">
        <title>Extending the Bacillus cereus group genomics to putative food-borne pathogens of different toxicity.</title>
        <authorList>
            <person name="Lapidus A."/>
            <person name="Goltsman E."/>
            <person name="Auger S."/>
            <person name="Galleron N."/>
            <person name="Segurens B."/>
            <person name="Dossat C."/>
            <person name="Land M.L."/>
            <person name="Broussolle V."/>
            <person name="Brillard J."/>
            <person name="Guinebretiere M.H."/>
            <person name="Sanchis V."/>
            <person name="Nguen-The C."/>
            <person name="Lereclus D."/>
            <person name="Richardson P."/>
            <person name="Wincker P."/>
            <person name="Weissenbach J."/>
            <person name="Ehrlich S.D."/>
            <person name="Sorokin A."/>
        </authorList>
    </citation>
    <scope>NUCLEOTIDE SEQUENCE [LARGE SCALE GENOMIC DNA]</scope>
    <source>
        <strain evidence="3">DSM 22905 / CIP 110041 / 391-98 / NVH 391-98</strain>
    </source>
</reference>
<organism evidence="2 3">
    <name type="scientific">Bacillus cytotoxicus (strain DSM 22905 / CIP 110041 / 391-98 / NVH 391-98)</name>
    <dbReference type="NCBI Taxonomy" id="315749"/>
    <lineage>
        <taxon>Bacteria</taxon>
        <taxon>Bacillati</taxon>
        <taxon>Bacillota</taxon>
        <taxon>Bacilli</taxon>
        <taxon>Bacillales</taxon>
        <taxon>Bacillaceae</taxon>
        <taxon>Bacillus</taxon>
        <taxon>Bacillus cereus group</taxon>
    </lineage>
</organism>
<feature type="region of interest" description="Disordered" evidence="1">
    <location>
        <begin position="44"/>
        <end position="66"/>
    </location>
</feature>
<dbReference type="HOGENOM" id="CLU_1933711_0_0_9"/>
<dbReference type="eggNOG" id="ENOG5030E3N">
    <property type="taxonomic scope" value="Bacteria"/>
</dbReference>
<evidence type="ECO:0000313" key="2">
    <source>
        <dbReference type="EMBL" id="ABS23052.1"/>
    </source>
</evidence>
<accession>A7GSE4</accession>
<dbReference type="EMBL" id="CP000764">
    <property type="protein sequence ID" value="ABS23052.1"/>
    <property type="molecule type" value="Genomic_DNA"/>
</dbReference>
<evidence type="ECO:0000256" key="1">
    <source>
        <dbReference type="SAM" id="MobiDB-lite"/>
    </source>
</evidence>
<evidence type="ECO:0008006" key="4">
    <source>
        <dbReference type="Google" id="ProtNLM"/>
    </source>
</evidence>
<name>A7GSE4_BACCN</name>
<gene>
    <name evidence="2" type="ordered locus">Bcer98_2819</name>
</gene>
<proteinExistence type="predicted"/>
<dbReference type="AlphaFoldDB" id="A7GSE4"/>